<sequence>MAPASIHQQFWFSHFEDFELRYNADVVSEFQRLATHRRWKESSKTYRKHHRACFEPPPSFITVPPPTAPISFNSFFNVVGFNYEPTATVEANFERLAKNQGWKQHTDEYRFFREQAYDSEFNEHFGDNKLAAWQEFCGELGVTIIPSSITQCKKTIQTMRVNIINLLEHRRNPSAVPLLRFNNYKAFRKYTKKHIYPKACAKKNEFLKTLLRRI</sequence>
<keyword evidence="2" id="KW-1185">Reference proteome</keyword>
<evidence type="ECO:0000313" key="1">
    <source>
        <dbReference type="EMBL" id="KAF2835119.1"/>
    </source>
</evidence>
<accession>A0A9P4S2T5</accession>
<protein>
    <submittedName>
        <fullName evidence="1">Uncharacterized protein</fullName>
    </submittedName>
</protein>
<proteinExistence type="predicted"/>
<organism evidence="1 2">
    <name type="scientific">Patellaria atrata CBS 101060</name>
    <dbReference type="NCBI Taxonomy" id="1346257"/>
    <lineage>
        <taxon>Eukaryota</taxon>
        <taxon>Fungi</taxon>
        <taxon>Dikarya</taxon>
        <taxon>Ascomycota</taxon>
        <taxon>Pezizomycotina</taxon>
        <taxon>Dothideomycetes</taxon>
        <taxon>Dothideomycetes incertae sedis</taxon>
        <taxon>Patellariales</taxon>
        <taxon>Patellariaceae</taxon>
        <taxon>Patellaria</taxon>
    </lineage>
</organism>
<comment type="caution">
    <text evidence="1">The sequence shown here is derived from an EMBL/GenBank/DDBJ whole genome shotgun (WGS) entry which is preliminary data.</text>
</comment>
<dbReference type="AlphaFoldDB" id="A0A9P4S2T5"/>
<name>A0A9P4S2T5_9PEZI</name>
<dbReference type="Proteomes" id="UP000799429">
    <property type="component" value="Unassembled WGS sequence"/>
</dbReference>
<reference evidence="1" key="1">
    <citation type="journal article" date="2020" name="Stud. Mycol.">
        <title>101 Dothideomycetes genomes: a test case for predicting lifestyles and emergence of pathogens.</title>
        <authorList>
            <person name="Haridas S."/>
            <person name="Albert R."/>
            <person name="Binder M."/>
            <person name="Bloem J."/>
            <person name="Labutti K."/>
            <person name="Salamov A."/>
            <person name="Andreopoulos B."/>
            <person name="Baker S."/>
            <person name="Barry K."/>
            <person name="Bills G."/>
            <person name="Bluhm B."/>
            <person name="Cannon C."/>
            <person name="Castanera R."/>
            <person name="Culley D."/>
            <person name="Daum C."/>
            <person name="Ezra D."/>
            <person name="Gonzalez J."/>
            <person name="Henrissat B."/>
            <person name="Kuo A."/>
            <person name="Liang C."/>
            <person name="Lipzen A."/>
            <person name="Lutzoni F."/>
            <person name="Magnuson J."/>
            <person name="Mondo S."/>
            <person name="Nolan M."/>
            <person name="Ohm R."/>
            <person name="Pangilinan J."/>
            <person name="Park H.-J."/>
            <person name="Ramirez L."/>
            <person name="Alfaro M."/>
            <person name="Sun H."/>
            <person name="Tritt A."/>
            <person name="Yoshinaga Y."/>
            <person name="Zwiers L.-H."/>
            <person name="Turgeon B."/>
            <person name="Goodwin S."/>
            <person name="Spatafora J."/>
            <person name="Crous P."/>
            <person name="Grigoriev I."/>
        </authorList>
    </citation>
    <scope>NUCLEOTIDE SEQUENCE</scope>
    <source>
        <strain evidence="1">CBS 101060</strain>
    </source>
</reference>
<dbReference type="PANTHER" id="PTHR38846">
    <property type="entry name" value="C3H1-TYPE DOMAIN-CONTAINING PROTEIN"/>
    <property type="match status" value="1"/>
</dbReference>
<gene>
    <name evidence="1" type="ORF">M501DRAFT_1020114</name>
</gene>
<dbReference type="PANTHER" id="PTHR38846:SF1">
    <property type="entry name" value="C3H1-TYPE DOMAIN-CONTAINING PROTEIN"/>
    <property type="match status" value="1"/>
</dbReference>
<dbReference type="EMBL" id="MU006111">
    <property type="protein sequence ID" value="KAF2835119.1"/>
    <property type="molecule type" value="Genomic_DNA"/>
</dbReference>
<dbReference type="OrthoDB" id="6105938at2759"/>
<evidence type="ECO:0000313" key="2">
    <source>
        <dbReference type="Proteomes" id="UP000799429"/>
    </source>
</evidence>